<proteinExistence type="inferred from homology"/>
<evidence type="ECO:0000256" key="1">
    <source>
        <dbReference type="ARBA" id="ARBA00009275"/>
    </source>
</evidence>
<accession>A0AAV4GZN3</accession>
<protein>
    <submittedName>
        <fullName evidence="2">Hydrolase TatD</fullName>
    </submittedName>
</protein>
<gene>
    <name evidence="2" type="ORF">ElyMa_006133500</name>
</gene>
<dbReference type="Proteomes" id="UP000762676">
    <property type="component" value="Unassembled WGS sequence"/>
</dbReference>
<evidence type="ECO:0000313" key="3">
    <source>
        <dbReference type="Proteomes" id="UP000762676"/>
    </source>
</evidence>
<dbReference type="AlphaFoldDB" id="A0AAV4GZN3"/>
<dbReference type="Gene3D" id="3.20.20.140">
    <property type="entry name" value="Metal-dependent hydrolases"/>
    <property type="match status" value="1"/>
</dbReference>
<dbReference type="Pfam" id="PF01026">
    <property type="entry name" value="TatD_DNase"/>
    <property type="match status" value="1"/>
</dbReference>
<name>A0AAV4GZN3_9GAST</name>
<reference evidence="2 3" key="1">
    <citation type="journal article" date="2021" name="Elife">
        <title>Chloroplast acquisition without the gene transfer in kleptoplastic sea slugs, Plakobranchus ocellatus.</title>
        <authorList>
            <person name="Maeda T."/>
            <person name="Takahashi S."/>
            <person name="Yoshida T."/>
            <person name="Shimamura S."/>
            <person name="Takaki Y."/>
            <person name="Nagai Y."/>
            <person name="Toyoda A."/>
            <person name="Suzuki Y."/>
            <person name="Arimoto A."/>
            <person name="Ishii H."/>
            <person name="Satoh N."/>
            <person name="Nishiyama T."/>
            <person name="Hasebe M."/>
            <person name="Maruyama T."/>
            <person name="Minagawa J."/>
            <person name="Obokata J."/>
            <person name="Shigenobu S."/>
        </authorList>
    </citation>
    <scope>NUCLEOTIDE SEQUENCE [LARGE SCALE GENOMIC DNA]</scope>
</reference>
<dbReference type="GO" id="GO:0016788">
    <property type="term" value="F:hydrolase activity, acting on ester bonds"/>
    <property type="evidence" value="ECO:0007669"/>
    <property type="project" value="InterPro"/>
</dbReference>
<dbReference type="InterPro" id="IPR001130">
    <property type="entry name" value="TatD-like"/>
</dbReference>
<comment type="similarity">
    <text evidence="1">Belongs to the metallo-dependent hydrolases superfamily. TatD-type hydrolase family.</text>
</comment>
<evidence type="ECO:0000313" key="2">
    <source>
        <dbReference type="EMBL" id="GFR89780.1"/>
    </source>
</evidence>
<sequence>MGRRKAKGGEKLTLGQVLGSKGSSRVPVELKGGCVFFCDLSSYPSERDLKEITDTPGFKVAVGIHPKGTQGVGDTVVTQFRRLVENPRVAAVGEVELDFTVEGTLQQEWVLQKCLQAAPRG</sequence>
<dbReference type="InterPro" id="IPR032466">
    <property type="entry name" value="Metal_Hydrolase"/>
</dbReference>
<dbReference type="SUPFAM" id="SSF51556">
    <property type="entry name" value="Metallo-dependent hydrolases"/>
    <property type="match status" value="1"/>
</dbReference>
<dbReference type="EMBL" id="BMAT01012318">
    <property type="protein sequence ID" value="GFR89780.1"/>
    <property type="molecule type" value="Genomic_DNA"/>
</dbReference>
<organism evidence="2 3">
    <name type="scientific">Elysia marginata</name>
    <dbReference type="NCBI Taxonomy" id="1093978"/>
    <lineage>
        <taxon>Eukaryota</taxon>
        <taxon>Metazoa</taxon>
        <taxon>Spiralia</taxon>
        <taxon>Lophotrochozoa</taxon>
        <taxon>Mollusca</taxon>
        <taxon>Gastropoda</taxon>
        <taxon>Heterobranchia</taxon>
        <taxon>Euthyneura</taxon>
        <taxon>Panpulmonata</taxon>
        <taxon>Sacoglossa</taxon>
        <taxon>Placobranchoidea</taxon>
        <taxon>Plakobranchidae</taxon>
        <taxon>Elysia</taxon>
    </lineage>
</organism>
<keyword evidence="2" id="KW-0378">Hydrolase</keyword>
<comment type="caution">
    <text evidence="2">The sequence shown here is derived from an EMBL/GenBank/DDBJ whole genome shotgun (WGS) entry which is preliminary data.</text>
</comment>
<keyword evidence="3" id="KW-1185">Reference proteome</keyword>